<reference evidence="1 2" key="1">
    <citation type="submission" date="2018-06" db="EMBL/GenBank/DDBJ databases">
        <title>Isolation of heavy metals resistant Paenibacillus silvae NC2 from Gold-Copper mine in ZiJin, China.</title>
        <authorList>
            <person name="Xu J."/>
            <person name="Mazhar H.S."/>
            <person name="Rensing C."/>
        </authorList>
    </citation>
    <scope>NUCLEOTIDE SEQUENCE [LARGE SCALE GENOMIC DNA]</scope>
    <source>
        <strain evidence="1 2">NC2</strain>
    </source>
</reference>
<evidence type="ECO:0000313" key="2">
    <source>
        <dbReference type="Proteomes" id="UP000249204"/>
    </source>
</evidence>
<name>A0A2W6QAG1_9BACL</name>
<comment type="caution">
    <text evidence="1">The sequence shown here is derived from an EMBL/GenBank/DDBJ whole genome shotgun (WGS) entry which is preliminary data.</text>
</comment>
<accession>A0A2W6QAG1</accession>
<organism evidence="1 2">
    <name type="scientific">Paenibacillus silvae</name>
    <dbReference type="NCBI Taxonomy" id="1325358"/>
    <lineage>
        <taxon>Bacteria</taxon>
        <taxon>Bacillati</taxon>
        <taxon>Bacillota</taxon>
        <taxon>Bacilli</taxon>
        <taxon>Bacillales</taxon>
        <taxon>Paenibacillaceae</taxon>
        <taxon>Paenibacillus</taxon>
    </lineage>
</organism>
<proteinExistence type="predicted"/>
<dbReference type="EMBL" id="QKWW01000049">
    <property type="protein sequence ID" value="PZT54273.1"/>
    <property type="molecule type" value="Genomic_DNA"/>
</dbReference>
<protein>
    <submittedName>
        <fullName evidence="1">Uncharacterized protein</fullName>
    </submittedName>
</protein>
<dbReference type="Proteomes" id="UP000249204">
    <property type="component" value="Unassembled WGS sequence"/>
</dbReference>
<evidence type="ECO:0000313" key="1">
    <source>
        <dbReference type="EMBL" id="PZT54273.1"/>
    </source>
</evidence>
<dbReference type="AlphaFoldDB" id="A0A2W6QAG1"/>
<sequence length="249" mass="27149">MNDFTQGGVTYMMKTIPGYIGLCLLILAVLTGCTREPQPAEQPVVSEKDSANTITVAIDGSTFLPDATKSIKRDFSEGLTLKKALLNSGLVDFTADGKRIQSVGEVSLDSSLTWAVKLNGKDIEQENWDIELHAKDEVTIYVKAADSGGDGVAYQTTLLKVSGGSIKPNLKRQYAGIYVQECTVRDVLKSSGVVRMSENNKFVVAVENVIPGMNERWVIMVNDKELMENGLDMKLSPRDAIKLELAKVS</sequence>
<gene>
    <name evidence="1" type="ORF">DN757_17955</name>
</gene>